<dbReference type="PANTHER" id="PTHR23407">
    <property type="entry name" value="ATPASE INHIBITOR/5-FORMYLTETRAHYDROFOLATE CYCLO-LIGASE"/>
    <property type="match status" value="1"/>
</dbReference>
<evidence type="ECO:0000313" key="8">
    <source>
        <dbReference type="EMBL" id="CCH58849.1"/>
    </source>
</evidence>
<name>I2GXJ7_HENB6</name>
<dbReference type="Gene3D" id="3.40.50.10420">
    <property type="entry name" value="NagB/RpiA/CoA transferase-like"/>
    <property type="match status" value="1"/>
</dbReference>
<dbReference type="STRING" id="1071380.I2GXJ7"/>
<dbReference type="OrthoDB" id="2015992at2759"/>
<dbReference type="KEGG" id="tbl:TBLA_0A10710"/>
<dbReference type="InterPro" id="IPR037171">
    <property type="entry name" value="NagB/RpiA_transferase-like"/>
</dbReference>
<dbReference type="SUPFAM" id="SSF100950">
    <property type="entry name" value="NagB/RpiA/CoA transferase-like"/>
    <property type="match status" value="1"/>
</dbReference>
<dbReference type="EMBL" id="HE806316">
    <property type="protein sequence ID" value="CCH58849.1"/>
    <property type="molecule type" value="Genomic_DNA"/>
</dbReference>
<organism evidence="8 9">
    <name type="scientific">Henningerozyma blattae (strain ATCC 34711 / CBS 6284 / DSM 70876 / NBRC 10599 / NRRL Y-10934 / UCD 77-7)</name>
    <name type="common">Yeast</name>
    <name type="synonym">Tetrapisispora blattae</name>
    <dbReference type="NCBI Taxonomy" id="1071380"/>
    <lineage>
        <taxon>Eukaryota</taxon>
        <taxon>Fungi</taxon>
        <taxon>Dikarya</taxon>
        <taxon>Ascomycota</taxon>
        <taxon>Saccharomycotina</taxon>
        <taxon>Saccharomycetes</taxon>
        <taxon>Saccharomycetales</taxon>
        <taxon>Saccharomycetaceae</taxon>
        <taxon>Henningerozyma</taxon>
    </lineage>
</organism>
<evidence type="ECO:0000313" key="9">
    <source>
        <dbReference type="Proteomes" id="UP000002866"/>
    </source>
</evidence>
<reference evidence="8 9" key="1">
    <citation type="journal article" date="2011" name="Proc. Natl. Acad. Sci. U.S.A.">
        <title>Evolutionary erosion of yeast sex chromosomes by mating-type switching accidents.</title>
        <authorList>
            <person name="Gordon J.L."/>
            <person name="Armisen D."/>
            <person name="Proux-Wera E."/>
            <person name="Oheigeartaigh S.S."/>
            <person name="Byrne K.P."/>
            <person name="Wolfe K.H."/>
        </authorList>
    </citation>
    <scope>NUCLEOTIDE SEQUENCE [LARGE SCALE GENOMIC DNA]</scope>
    <source>
        <strain evidence="9">ATCC 34711 / CBS 6284 / DSM 70876 / NBRC 10599 / NRRL Y-10934 / UCD 77-7</strain>
    </source>
</reference>
<dbReference type="FunCoup" id="I2GXJ7">
    <property type="interactions" value="226"/>
</dbReference>
<feature type="binding site" evidence="6">
    <location>
        <position position="76"/>
    </location>
    <ligand>
        <name>substrate</name>
    </ligand>
</feature>
<protein>
    <recommendedName>
        <fullName evidence="5 7">5-formyltetrahydrofolate cyclo-ligase</fullName>
        <ecNumber evidence="5 7">6.3.3.2</ecNumber>
    </recommendedName>
</protein>
<keyword evidence="7" id="KW-0479">Metal-binding</keyword>
<comment type="cofactor">
    <cofactor evidence="7">
        <name>Mg(2+)</name>
        <dbReference type="ChEBI" id="CHEBI:18420"/>
    </cofactor>
</comment>
<evidence type="ECO:0000256" key="3">
    <source>
        <dbReference type="ARBA" id="ARBA00022840"/>
    </source>
</evidence>
<dbReference type="RefSeq" id="XP_004178368.1">
    <property type="nucleotide sequence ID" value="XM_004178320.1"/>
</dbReference>
<comment type="similarity">
    <text evidence="1 7">Belongs to the 5-formyltetrahydrofolate cyclo-ligase family.</text>
</comment>
<keyword evidence="7" id="KW-0460">Magnesium</keyword>
<dbReference type="InterPro" id="IPR024185">
    <property type="entry name" value="FTHF_cligase-like_sf"/>
</dbReference>
<dbReference type="GO" id="GO:0046872">
    <property type="term" value="F:metal ion binding"/>
    <property type="evidence" value="ECO:0007669"/>
    <property type="project" value="UniProtKB-KW"/>
</dbReference>
<keyword evidence="3 6" id="KW-0067">ATP-binding</keyword>
<dbReference type="InParanoid" id="I2GXJ7"/>
<dbReference type="GO" id="GO:0005524">
    <property type="term" value="F:ATP binding"/>
    <property type="evidence" value="ECO:0007669"/>
    <property type="project" value="UniProtKB-KW"/>
</dbReference>
<gene>
    <name evidence="8" type="primary">TBLA0A10710</name>
    <name evidence="8" type="ORF">TBLA_0A10710</name>
</gene>
<evidence type="ECO:0000256" key="4">
    <source>
        <dbReference type="ARBA" id="ARBA00036539"/>
    </source>
</evidence>
<dbReference type="PANTHER" id="PTHR23407:SF1">
    <property type="entry name" value="5-FORMYLTETRAHYDROFOLATE CYCLO-LIGASE"/>
    <property type="match status" value="1"/>
</dbReference>
<evidence type="ECO:0000256" key="1">
    <source>
        <dbReference type="ARBA" id="ARBA00010638"/>
    </source>
</evidence>
<dbReference type="HOGENOM" id="CLU_066245_2_1_1"/>
<accession>I2GXJ7</accession>
<comment type="catalytic activity">
    <reaction evidence="4 7">
        <text>(6S)-5-formyl-5,6,7,8-tetrahydrofolate + ATP = (6R)-5,10-methenyltetrahydrofolate + ADP + phosphate</text>
        <dbReference type="Rhea" id="RHEA:10488"/>
        <dbReference type="ChEBI" id="CHEBI:30616"/>
        <dbReference type="ChEBI" id="CHEBI:43474"/>
        <dbReference type="ChEBI" id="CHEBI:57455"/>
        <dbReference type="ChEBI" id="CHEBI:57457"/>
        <dbReference type="ChEBI" id="CHEBI:456216"/>
        <dbReference type="EC" id="6.3.3.2"/>
    </reaction>
</comment>
<dbReference type="AlphaFoldDB" id="I2GXJ7"/>
<dbReference type="GeneID" id="14493533"/>
<evidence type="ECO:0000256" key="7">
    <source>
        <dbReference type="RuleBase" id="RU361279"/>
    </source>
</evidence>
<dbReference type="EC" id="6.3.3.2" evidence="5 7"/>
<dbReference type="InterPro" id="IPR002698">
    <property type="entry name" value="FTHF_cligase"/>
</dbReference>
<evidence type="ECO:0000256" key="6">
    <source>
        <dbReference type="PIRSR" id="PIRSR006806-1"/>
    </source>
</evidence>
<sequence length="217" mass="23622">MSTPLSTKKALRREIAAKLCGLSKNAIHLQSQRLCARLATASWLQATDHVTESQAKMIGSTESSLHIGSYMAMPVEANLASLHMALLTSGCVLHLPRCEGRKLHWGSVKNVTELQSLTPRGRYGICEPKTAMEHVPLDIVLVPGVAFTIKGARLGHGAGYYDSWLNDYLARHGSLPLLVGVALAEQLVAQLPQEPHDVRMDYVVTGDGKLYDCKAIK</sequence>
<keyword evidence="9" id="KW-1185">Reference proteome</keyword>
<dbReference type="GO" id="GO:0030272">
    <property type="term" value="F:5-formyltetrahydrofolate cyclo-ligase activity"/>
    <property type="evidence" value="ECO:0007669"/>
    <property type="project" value="UniProtKB-EC"/>
</dbReference>
<keyword evidence="2 6" id="KW-0547">Nucleotide-binding</keyword>
<evidence type="ECO:0000256" key="2">
    <source>
        <dbReference type="ARBA" id="ARBA00022741"/>
    </source>
</evidence>
<feature type="binding site" evidence="6">
    <location>
        <position position="71"/>
    </location>
    <ligand>
        <name>substrate</name>
    </ligand>
</feature>
<dbReference type="GO" id="GO:0009396">
    <property type="term" value="P:folic acid-containing compound biosynthetic process"/>
    <property type="evidence" value="ECO:0007669"/>
    <property type="project" value="EnsemblFungi"/>
</dbReference>
<dbReference type="Pfam" id="PF01812">
    <property type="entry name" value="5-FTHF_cyc-lig"/>
    <property type="match status" value="1"/>
</dbReference>
<dbReference type="Proteomes" id="UP000002866">
    <property type="component" value="Chromosome 1"/>
</dbReference>
<dbReference type="GO" id="GO:0035999">
    <property type="term" value="P:tetrahydrofolate interconversion"/>
    <property type="evidence" value="ECO:0007669"/>
    <property type="project" value="TreeGrafter"/>
</dbReference>
<feature type="binding site" evidence="6">
    <location>
        <begin position="153"/>
        <end position="161"/>
    </location>
    <ligand>
        <name>ATP</name>
        <dbReference type="ChEBI" id="CHEBI:30616"/>
    </ligand>
</feature>
<proteinExistence type="inferred from homology"/>
<dbReference type="NCBIfam" id="TIGR02727">
    <property type="entry name" value="MTHFS_bact"/>
    <property type="match status" value="1"/>
</dbReference>
<dbReference type="GO" id="GO:0005739">
    <property type="term" value="C:mitochondrion"/>
    <property type="evidence" value="ECO:0007669"/>
    <property type="project" value="TreeGrafter"/>
</dbReference>
<dbReference type="eggNOG" id="KOG3093">
    <property type="taxonomic scope" value="Eukaryota"/>
</dbReference>
<dbReference type="PIRSF" id="PIRSF006806">
    <property type="entry name" value="FTHF_cligase"/>
    <property type="match status" value="1"/>
</dbReference>
<evidence type="ECO:0000256" key="5">
    <source>
        <dbReference type="ARBA" id="ARBA00038966"/>
    </source>
</evidence>